<feature type="transmembrane region" description="Helical" evidence="2">
    <location>
        <begin position="552"/>
        <end position="576"/>
    </location>
</feature>
<keyword evidence="2" id="KW-1133">Transmembrane helix</keyword>
<keyword evidence="4" id="KW-1185">Reference proteome</keyword>
<gene>
    <name evidence="3" type="ORF">BD289DRAFT_437208</name>
</gene>
<feature type="region of interest" description="Disordered" evidence="1">
    <location>
        <begin position="1"/>
        <end position="29"/>
    </location>
</feature>
<evidence type="ECO:0000313" key="4">
    <source>
        <dbReference type="Proteomes" id="UP000241462"/>
    </source>
</evidence>
<keyword evidence="2" id="KW-0812">Transmembrane</keyword>
<feature type="transmembrane region" description="Helical" evidence="2">
    <location>
        <begin position="775"/>
        <end position="798"/>
    </location>
</feature>
<sequence>MHAHLGPAQTALQHEPFLPENPPSKPHLAKNGHVSIQPIAFCNSEDQQDPSKEGSSRLSHIRDGHANQEPHWRPFYLRRRIVAVFLVIFALILVAIEILIVVSDRNDGISTATPGEHYLWTYGPVAFLTLVAAAFGRLEFQSKISAPWEHMARRSSKAADSLLLDYLLQFQPVTVYKALRNKDYTVAASTVISLLVKVMIVFSTGLITLSLTQVHLGSVPMTLQDRFANNDAALAATDTLPYYIMQGLIGTNLTYPAGISSEFAYQYVKTNLSSTAQSQARVDGLTNSLVCEPVELNMTGAEPPDPHYSYTTMNLTITAPDCDMKLRLLAPEVTYENENATSLLFARFAQAECDGTSDDTGRRVFVMFGDLAYAIDTSVNLTDYTGQTTFHPRKGRLLQSAQLLCSPDYTITTVEVVQNGTSVENVTLAEGASNRTLDMVTGWDIMDAHFASYQNSIDNIGNYYSSSIIYLDEEAQTAIDVDPYASFMIQAGFPSSMNSSALFDQETLQQVATSYYQQYGAIVAKQFLMESASTSTTGTAILTRNRLVVRLWAGQTMAGLAAACCLLTLICLFTVLSHGVVPRDPNTLHGMAAILSQSSAVMRKLRDLGDADDKILNKSLRTSTFRSEVDYVPSAGRYQYFILPDANMDRLATDSQCKTTHAHPMVLNPVIRACLGVILLGLILALELTLRKSNREDGLGDVGNDTYLHYLWTALPSVILGSLAMAFSAIDLKTRSLLPYLLLQKGVNTSTFTSFHLLDSSVPHALWKEIRLKNVGAVATTATLLVAAFFTVFSGSLFQELTFPVTQTIALRANTSFPMDAAEAMLEANLLDGTSLGDIAASLILDSNLTYPSFTYENLVFPQYLPNSTLDLSGQSILATIPAVRGGLDCRMYDSSVIHTNLTLNYTSEDYTINPLWIDIDGEMCRSRSVLADPDEFEDTSAWYTFGFGVETNVSYFGQGGMYGDGSNGCSEMAFTWGLLDFTNIDDPVSYIAAVGCNTSYETLQVETNFISDGSNSDLRIDATNPPRPLESTAHNSTAWIDLELMYTSLADVHTSELLNSFFSLLTTSRWAIPISMLGGTSNSTSDDDTAQTVADAIQFQHFIILAQVLSNSRILANETNATLAYPPPASLADGSDADPLYIATATDVTGRRRVVQDAVSTRTLEGLLAAALLLLLVGSICVRNTDVLATSPTSIASVVALLAGGNLVQEMSATAAVEGDALPQGPHDETVKNAFGSDTKFWLGWGNMPDEEGIEAGNENQSGVSRFGIFAVRNGAVEQPGKAGVDSDASSVLLGAE</sequence>
<reference evidence="3 4" key="1">
    <citation type="journal article" date="2018" name="Mycol. Prog.">
        <title>Coniella lustricola, a new species from submerged detritus.</title>
        <authorList>
            <person name="Raudabaugh D.B."/>
            <person name="Iturriaga T."/>
            <person name="Carver A."/>
            <person name="Mondo S."/>
            <person name="Pangilinan J."/>
            <person name="Lipzen A."/>
            <person name="He G."/>
            <person name="Amirebrahimi M."/>
            <person name="Grigoriev I.V."/>
            <person name="Miller A.N."/>
        </authorList>
    </citation>
    <scope>NUCLEOTIDE SEQUENCE [LARGE SCALE GENOMIC DNA]</scope>
    <source>
        <strain evidence="3 4">B22-T-1</strain>
    </source>
</reference>
<feature type="region of interest" description="Disordered" evidence="1">
    <location>
        <begin position="44"/>
        <end position="63"/>
    </location>
</feature>
<name>A0A2T3A4C4_9PEZI</name>
<evidence type="ECO:0000256" key="1">
    <source>
        <dbReference type="SAM" id="MobiDB-lite"/>
    </source>
</evidence>
<evidence type="ECO:0000256" key="2">
    <source>
        <dbReference type="SAM" id="Phobius"/>
    </source>
</evidence>
<dbReference type="STRING" id="2025994.A0A2T3A4C4"/>
<dbReference type="EMBL" id="KZ678475">
    <property type="protein sequence ID" value="PSR82544.1"/>
    <property type="molecule type" value="Genomic_DNA"/>
</dbReference>
<feature type="transmembrane region" description="Helical" evidence="2">
    <location>
        <begin position="186"/>
        <end position="211"/>
    </location>
</feature>
<feature type="transmembrane region" description="Helical" evidence="2">
    <location>
        <begin position="117"/>
        <end position="135"/>
    </location>
</feature>
<dbReference type="PANTHER" id="PTHR37544:SF1">
    <property type="entry name" value="PHOSPHORIBOSYLAMINOIMIDAZOLE-SUCCINOCARBOXAMIDE SYNTHASE"/>
    <property type="match status" value="1"/>
</dbReference>
<feature type="transmembrane region" description="Helical" evidence="2">
    <location>
        <begin position="670"/>
        <end position="690"/>
    </location>
</feature>
<proteinExistence type="predicted"/>
<dbReference type="Proteomes" id="UP000241462">
    <property type="component" value="Unassembled WGS sequence"/>
</dbReference>
<feature type="transmembrane region" description="Helical" evidence="2">
    <location>
        <begin position="81"/>
        <end position="102"/>
    </location>
</feature>
<dbReference type="InterPro" id="IPR021840">
    <property type="entry name" value="DUF3433"/>
</dbReference>
<accession>A0A2T3A4C4</accession>
<keyword evidence="2" id="KW-0472">Membrane</keyword>
<feature type="transmembrane region" description="Helical" evidence="2">
    <location>
        <begin position="710"/>
        <end position="730"/>
    </location>
</feature>
<organism evidence="3 4">
    <name type="scientific">Coniella lustricola</name>
    <dbReference type="NCBI Taxonomy" id="2025994"/>
    <lineage>
        <taxon>Eukaryota</taxon>
        <taxon>Fungi</taxon>
        <taxon>Dikarya</taxon>
        <taxon>Ascomycota</taxon>
        <taxon>Pezizomycotina</taxon>
        <taxon>Sordariomycetes</taxon>
        <taxon>Sordariomycetidae</taxon>
        <taxon>Diaporthales</taxon>
        <taxon>Schizoparmaceae</taxon>
        <taxon>Coniella</taxon>
    </lineage>
</organism>
<protein>
    <submittedName>
        <fullName evidence="3">Uncharacterized protein</fullName>
    </submittedName>
</protein>
<dbReference type="Pfam" id="PF11915">
    <property type="entry name" value="DUF3433"/>
    <property type="match status" value="2"/>
</dbReference>
<dbReference type="OrthoDB" id="5332281at2759"/>
<dbReference type="PANTHER" id="PTHR37544">
    <property type="entry name" value="SPRAY-RELATED"/>
    <property type="match status" value="1"/>
</dbReference>
<evidence type="ECO:0000313" key="3">
    <source>
        <dbReference type="EMBL" id="PSR82544.1"/>
    </source>
</evidence>
<feature type="compositionally biased region" description="Basic and acidic residues" evidence="1">
    <location>
        <begin position="49"/>
        <end position="63"/>
    </location>
</feature>
<dbReference type="InParanoid" id="A0A2T3A4C4"/>